<feature type="compositionally biased region" description="Basic and acidic residues" evidence="2">
    <location>
        <begin position="360"/>
        <end position="373"/>
    </location>
</feature>
<feature type="region of interest" description="Disordered" evidence="2">
    <location>
        <begin position="343"/>
        <end position="396"/>
    </location>
</feature>
<evidence type="ECO:0000256" key="2">
    <source>
        <dbReference type="SAM" id="MobiDB-lite"/>
    </source>
</evidence>
<protein>
    <submittedName>
        <fullName evidence="4">Endoribonuclease Dicer</fullName>
        <ecNumber evidence="4">3.1.26.-</ecNumber>
    </submittedName>
</protein>
<organism evidence="4 5">
    <name type="scientific">Monoraphidium neglectum</name>
    <dbReference type="NCBI Taxonomy" id="145388"/>
    <lineage>
        <taxon>Eukaryota</taxon>
        <taxon>Viridiplantae</taxon>
        <taxon>Chlorophyta</taxon>
        <taxon>core chlorophytes</taxon>
        <taxon>Chlorophyceae</taxon>
        <taxon>CS clade</taxon>
        <taxon>Sphaeropleales</taxon>
        <taxon>Selenastraceae</taxon>
        <taxon>Monoraphidium</taxon>
    </lineage>
</organism>
<sequence>MEKLEWQLSMQEELISAGELEGAAGAAAAAKKQISQLLACCRDGGLWAEQWLVAEQLRDAAATWDHCSLQDSQIAACAAPHDDQRGAAVGVMGGGGPVEGGGWYSSERLSALAVKVAVEEVLGWLGAQVFAGDDVALTSFIQDVRATTAAAEGGGGRRSGGWRHLTERLMRRLGLQVLEDAIQLDSGGASQIAGGPAAVLWGGRDPPLLTPKVTTLMAELAARRAAAAAAGDGWACIVFVKTRLMALVLERLARSLPRSRGALRARAFLGHNTTGGAEDGVMSVPAQRRVVSRFRGGDLNLLFATGVGEEGMDFRQCQLVVSFDPPDNTLKFIQTRGRGRARDSNFLLMHPSPPPRKAKSPSEREAQAERDAAAMRAQAQLQQEAGPPASWQAGPLEASDDDEAVLRIEGGAVVTPQLAQVFLAIYCSRLPGVDGPST</sequence>
<dbReference type="AlphaFoldDB" id="A0A0D2KQG2"/>
<dbReference type="InterPro" id="IPR027417">
    <property type="entry name" value="P-loop_NTPase"/>
</dbReference>
<dbReference type="EMBL" id="KK102397">
    <property type="protein sequence ID" value="KIY97863.1"/>
    <property type="molecule type" value="Genomic_DNA"/>
</dbReference>
<dbReference type="PANTHER" id="PTHR14950:SF37">
    <property type="entry name" value="ENDORIBONUCLEASE DICER"/>
    <property type="match status" value="1"/>
</dbReference>
<dbReference type="Pfam" id="PF00271">
    <property type="entry name" value="Helicase_C"/>
    <property type="match status" value="1"/>
</dbReference>
<dbReference type="Proteomes" id="UP000054498">
    <property type="component" value="Unassembled WGS sequence"/>
</dbReference>
<accession>A0A0D2KQG2</accession>
<dbReference type="PANTHER" id="PTHR14950">
    <property type="entry name" value="DICER-RELATED"/>
    <property type="match status" value="1"/>
</dbReference>
<dbReference type="SMART" id="SM00490">
    <property type="entry name" value="HELICc"/>
    <property type="match status" value="1"/>
</dbReference>
<dbReference type="OrthoDB" id="6513042at2759"/>
<reference evidence="4 5" key="1">
    <citation type="journal article" date="2013" name="BMC Genomics">
        <title>Reconstruction of the lipid metabolism for the microalga Monoraphidium neglectum from its genome sequence reveals characteristics suitable for biofuel production.</title>
        <authorList>
            <person name="Bogen C."/>
            <person name="Al-Dilaimi A."/>
            <person name="Albersmeier A."/>
            <person name="Wichmann J."/>
            <person name="Grundmann M."/>
            <person name="Rupp O."/>
            <person name="Lauersen K.J."/>
            <person name="Blifernez-Klassen O."/>
            <person name="Kalinowski J."/>
            <person name="Goesmann A."/>
            <person name="Mussgnug J.H."/>
            <person name="Kruse O."/>
        </authorList>
    </citation>
    <scope>NUCLEOTIDE SEQUENCE [LARGE SCALE GENOMIC DNA]</scope>
    <source>
        <strain evidence="4 5">SAG 48.87</strain>
    </source>
</reference>
<dbReference type="InterPro" id="IPR001650">
    <property type="entry name" value="Helicase_C-like"/>
</dbReference>
<feature type="compositionally biased region" description="Low complexity" evidence="2">
    <location>
        <begin position="374"/>
        <end position="385"/>
    </location>
</feature>
<keyword evidence="1 4" id="KW-0378">Hydrolase</keyword>
<name>A0A0D2KQG2_9CHLO</name>
<feature type="domain" description="Helicase C-terminal" evidence="3">
    <location>
        <begin position="212"/>
        <end position="387"/>
    </location>
</feature>
<keyword evidence="5" id="KW-1185">Reference proteome</keyword>
<dbReference type="KEGG" id="mng:MNEG_10100"/>
<dbReference type="EC" id="3.1.26.-" evidence="4"/>
<dbReference type="Gene3D" id="3.40.50.300">
    <property type="entry name" value="P-loop containing nucleotide triphosphate hydrolases"/>
    <property type="match status" value="1"/>
</dbReference>
<gene>
    <name evidence="4" type="ORF">MNEG_10100</name>
</gene>
<dbReference type="GeneID" id="25727229"/>
<dbReference type="STRING" id="145388.A0A0D2KQG2"/>
<proteinExistence type="predicted"/>
<dbReference type="PROSITE" id="PS51194">
    <property type="entry name" value="HELICASE_CTER"/>
    <property type="match status" value="1"/>
</dbReference>
<dbReference type="SUPFAM" id="SSF52540">
    <property type="entry name" value="P-loop containing nucleoside triphosphate hydrolases"/>
    <property type="match status" value="1"/>
</dbReference>
<evidence type="ECO:0000259" key="3">
    <source>
        <dbReference type="PROSITE" id="PS51194"/>
    </source>
</evidence>
<evidence type="ECO:0000256" key="1">
    <source>
        <dbReference type="ARBA" id="ARBA00022801"/>
    </source>
</evidence>
<evidence type="ECO:0000313" key="5">
    <source>
        <dbReference type="Proteomes" id="UP000054498"/>
    </source>
</evidence>
<dbReference type="GO" id="GO:0016787">
    <property type="term" value="F:hydrolase activity"/>
    <property type="evidence" value="ECO:0007669"/>
    <property type="project" value="UniProtKB-KW"/>
</dbReference>
<dbReference type="RefSeq" id="XP_013896883.1">
    <property type="nucleotide sequence ID" value="XM_014041429.1"/>
</dbReference>
<evidence type="ECO:0000313" key="4">
    <source>
        <dbReference type="EMBL" id="KIY97863.1"/>
    </source>
</evidence>